<sequence>MKLVIDTNIFVSSLDPKDIFHAECYPILEKILAFEIEALCPSLVLVEVTCVLRRRTNSENLAIAIYKNLAQLPAINWLDITLEVAERSSMLGSQTGLRGGDVIVLQVAEQQGIPLCPNIDILIIKCLLLLYHCHPTDFLSGFVNSH</sequence>
<gene>
    <name evidence="6" type="ORF">HKBW3S42_01097</name>
</gene>
<reference evidence="6 7" key="1">
    <citation type="journal article" date="2020" name="Front. Microbiol.">
        <title>Single-cell genomics of novel Actinobacteria with the Wood-Ljungdahl pathway discovered in a serpentinizing system.</title>
        <authorList>
            <person name="Merino N."/>
            <person name="Kawai M."/>
            <person name="Boyd E.S."/>
            <person name="Colman D.R."/>
            <person name="McGlynn S.E."/>
            <person name="Nealson K.H."/>
            <person name="Kurokawa K."/>
            <person name="Hongoh Y."/>
        </authorList>
    </citation>
    <scope>NUCLEOTIDE SEQUENCE [LARGE SCALE GENOMIC DNA]</scope>
    <source>
        <strain evidence="6 7">S42</strain>
    </source>
</reference>
<evidence type="ECO:0000256" key="4">
    <source>
        <dbReference type="ARBA" id="ARBA00022842"/>
    </source>
</evidence>
<keyword evidence="3" id="KW-0378">Hydrolase</keyword>
<name>A0A6V8PJI0_9ACTN</name>
<keyword evidence="2" id="KW-0479">Metal-binding</keyword>
<dbReference type="InterPro" id="IPR002716">
    <property type="entry name" value="PIN_dom"/>
</dbReference>
<evidence type="ECO:0000256" key="3">
    <source>
        <dbReference type="ARBA" id="ARBA00022801"/>
    </source>
</evidence>
<accession>A0A6V8PJI0</accession>
<dbReference type="CDD" id="cd09854">
    <property type="entry name" value="PIN_VapC-like"/>
    <property type="match status" value="1"/>
</dbReference>
<dbReference type="GO" id="GO:0004518">
    <property type="term" value="F:nuclease activity"/>
    <property type="evidence" value="ECO:0007669"/>
    <property type="project" value="UniProtKB-KW"/>
</dbReference>
<dbReference type="Proteomes" id="UP000568877">
    <property type="component" value="Unassembled WGS sequence"/>
</dbReference>
<dbReference type="AlphaFoldDB" id="A0A6V8PJI0"/>
<dbReference type="InterPro" id="IPR029060">
    <property type="entry name" value="PIN-like_dom_sf"/>
</dbReference>
<organism evidence="6 7">
    <name type="scientific">Candidatus Hakubella thermalkaliphila</name>
    <dbReference type="NCBI Taxonomy" id="2754717"/>
    <lineage>
        <taxon>Bacteria</taxon>
        <taxon>Bacillati</taxon>
        <taxon>Actinomycetota</taxon>
        <taxon>Actinomycetota incertae sedis</taxon>
        <taxon>Candidatus Hakubellales</taxon>
        <taxon>Candidatus Hakubellaceae</taxon>
        <taxon>Candidatus Hakubella</taxon>
    </lineage>
</organism>
<evidence type="ECO:0000256" key="1">
    <source>
        <dbReference type="ARBA" id="ARBA00022722"/>
    </source>
</evidence>
<proteinExistence type="predicted"/>
<dbReference type="GO" id="GO:0046872">
    <property type="term" value="F:metal ion binding"/>
    <property type="evidence" value="ECO:0007669"/>
    <property type="project" value="UniProtKB-KW"/>
</dbReference>
<dbReference type="Pfam" id="PF01850">
    <property type="entry name" value="PIN"/>
    <property type="match status" value="1"/>
</dbReference>
<comment type="caution">
    <text evidence="6">The sequence shown here is derived from an EMBL/GenBank/DDBJ whole genome shotgun (WGS) entry which is preliminary data.</text>
</comment>
<evidence type="ECO:0000259" key="5">
    <source>
        <dbReference type="Pfam" id="PF01850"/>
    </source>
</evidence>
<keyword evidence="1" id="KW-0540">Nuclease</keyword>
<dbReference type="EMBL" id="BLSA01000154">
    <property type="protein sequence ID" value="GFP32789.1"/>
    <property type="molecule type" value="Genomic_DNA"/>
</dbReference>
<dbReference type="Gene3D" id="3.40.50.1010">
    <property type="entry name" value="5'-nuclease"/>
    <property type="match status" value="1"/>
</dbReference>
<keyword evidence="4" id="KW-0460">Magnesium</keyword>
<evidence type="ECO:0000313" key="7">
    <source>
        <dbReference type="Proteomes" id="UP000568877"/>
    </source>
</evidence>
<dbReference type="GO" id="GO:0016787">
    <property type="term" value="F:hydrolase activity"/>
    <property type="evidence" value="ECO:0007669"/>
    <property type="project" value="UniProtKB-KW"/>
</dbReference>
<evidence type="ECO:0000256" key="2">
    <source>
        <dbReference type="ARBA" id="ARBA00022723"/>
    </source>
</evidence>
<protein>
    <recommendedName>
        <fullName evidence="5">PIN domain-containing protein</fullName>
    </recommendedName>
</protein>
<feature type="domain" description="PIN" evidence="5">
    <location>
        <begin position="4"/>
        <end position="115"/>
    </location>
</feature>
<evidence type="ECO:0000313" key="6">
    <source>
        <dbReference type="EMBL" id="GFP32789.1"/>
    </source>
</evidence>
<dbReference type="SUPFAM" id="SSF88723">
    <property type="entry name" value="PIN domain-like"/>
    <property type="match status" value="1"/>
</dbReference>